<feature type="region of interest" description="Disordered" evidence="1">
    <location>
        <begin position="156"/>
        <end position="298"/>
    </location>
</feature>
<feature type="compositionally biased region" description="Low complexity" evidence="1">
    <location>
        <begin position="193"/>
        <end position="209"/>
    </location>
</feature>
<dbReference type="EMBL" id="JACBPP010000003">
    <property type="protein sequence ID" value="KAF8003025.1"/>
    <property type="molecule type" value="Genomic_DNA"/>
</dbReference>
<feature type="signal peptide" evidence="2">
    <location>
        <begin position="1"/>
        <end position="23"/>
    </location>
</feature>
<reference evidence="3" key="1">
    <citation type="submission" date="2020-10" db="EMBL/GenBank/DDBJ databases">
        <title>The Whole-Genome Sequence of Metschnikowia persimmonesis, a Novel Endophytic Yeast Species Isolated from Medicinal Plant Diospyros kaki Thumb.</title>
        <authorList>
            <person name="Rahmat E."/>
            <person name="Kang Y."/>
        </authorList>
    </citation>
    <scope>NUCLEOTIDE SEQUENCE</scope>
    <source>
        <strain evidence="3">KIOM G15050</strain>
    </source>
</reference>
<name>A0A8H7GTU2_9ASCO</name>
<sequence>MFALKLLQKIICTLFILLMLGQCAVIPQTGLDSFAEKDPKLVHKWDKISRIRTKVGPTDSSSRDRLLNEKGKAPKNSVNLLSSVDGAAEKSTALLKAKVERDSLRSGREIDLTRLTKPPSVKLTAGHVGYEERHRFSGIPFDQLLDTNSNYADLNTDGIGGSFESDHEIDMPNGNDSDGDFPMDSDEEEESAETSLDASLLYDNNNPLEPESEEDDEGVEQEHAEEDVENSDEKEDESQEKKMRQASIQAIASETATSPRGIINWRASSRSKAANVSDKKNRRQKLNWKASSQSKVEGSAADELIHWQTSSHSKAGDLFETQGLPEQIHWKASSKSKATDTYVAQNPHDQQHTRVTSKFDNAGAAPDIAVKATRAEVTPTTPHREKDTT</sequence>
<feature type="compositionally biased region" description="Acidic residues" evidence="1">
    <location>
        <begin position="177"/>
        <end position="192"/>
    </location>
</feature>
<feature type="chain" id="PRO_5034412439" evidence="2">
    <location>
        <begin position="24"/>
        <end position="389"/>
    </location>
</feature>
<proteinExistence type="predicted"/>
<evidence type="ECO:0000256" key="1">
    <source>
        <dbReference type="SAM" id="MobiDB-lite"/>
    </source>
</evidence>
<gene>
    <name evidence="3" type="ORF">HF325_002270</name>
</gene>
<evidence type="ECO:0000313" key="3">
    <source>
        <dbReference type="EMBL" id="KAF8003025.1"/>
    </source>
</evidence>
<feature type="region of interest" description="Disordered" evidence="1">
    <location>
        <begin position="339"/>
        <end position="389"/>
    </location>
</feature>
<dbReference type="Proteomes" id="UP000649328">
    <property type="component" value="Unassembled WGS sequence"/>
</dbReference>
<feature type="compositionally biased region" description="Acidic residues" evidence="1">
    <location>
        <begin position="210"/>
        <end position="238"/>
    </location>
</feature>
<accession>A0A8H7GTU2</accession>
<organism evidence="3 4">
    <name type="scientific">Metschnikowia pulcherrima</name>
    <dbReference type="NCBI Taxonomy" id="27326"/>
    <lineage>
        <taxon>Eukaryota</taxon>
        <taxon>Fungi</taxon>
        <taxon>Dikarya</taxon>
        <taxon>Ascomycota</taxon>
        <taxon>Saccharomycotina</taxon>
        <taxon>Pichiomycetes</taxon>
        <taxon>Metschnikowiaceae</taxon>
        <taxon>Metschnikowia</taxon>
    </lineage>
</organism>
<comment type="caution">
    <text evidence="3">The sequence shown here is derived from an EMBL/GenBank/DDBJ whole genome shotgun (WGS) entry which is preliminary data.</text>
</comment>
<protein>
    <submittedName>
        <fullName evidence="3">Uncharacterized protein</fullName>
    </submittedName>
</protein>
<feature type="compositionally biased region" description="Polar residues" evidence="1">
    <location>
        <begin position="342"/>
        <end position="359"/>
    </location>
</feature>
<keyword evidence="4" id="KW-1185">Reference proteome</keyword>
<dbReference type="AlphaFoldDB" id="A0A8H7GTU2"/>
<keyword evidence="2" id="KW-0732">Signal</keyword>
<feature type="compositionally biased region" description="Polar residues" evidence="1">
    <location>
        <begin position="246"/>
        <end position="258"/>
    </location>
</feature>
<evidence type="ECO:0000256" key="2">
    <source>
        <dbReference type="SAM" id="SignalP"/>
    </source>
</evidence>
<evidence type="ECO:0000313" key="4">
    <source>
        <dbReference type="Proteomes" id="UP000649328"/>
    </source>
</evidence>
<dbReference type="OrthoDB" id="4087798at2759"/>